<proteinExistence type="predicted"/>
<name>A0A0F9GC85_9ZZZZ</name>
<protein>
    <submittedName>
        <fullName evidence="1">Uncharacterized protein</fullName>
    </submittedName>
</protein>
<gene>
    <name evidence="1" type="ORF">LCGC14_1844490</name>
</gene>
<reference evidence="1" key="1">
    <citation type="journal article" date="2015" name="Nature">
        <title>Complex archaea that bridge the gap between prokaryotes and eukaryotes.</title>
        <authorList>
            <person name="Spang A."/>
            <person name="Saw J.H."/>
            <person name="Jorgensen S.L."/>
            <person name="Zaremba-Niedzwiedzka K."/>
            <person name="Martijn J."/>
            <person name="Lind A.E."/>
            <person name="van Eijk R."/>
            <person name="Schleper C."/>
            <person name="Guy L."/>
            <person name="Ettema T.J."/>
        </authorList>
    </citation>
    <scope>NUCLEOTIDE SEQUENCE</scope>
</reference>
<organism evidence="1">
    <name type="scientific">marine sediment metagenome</name>
    <dbReference type="NCBI Taxonomy" id="412755"/>
    <lineage>
        <taxon>unclassified sequences</taxon>
        <taxon>metagenomes</taxon>
        <taxon>ecological metagenomes</taxon>
    </lineage>
</organism>
<evidence type="ECO:0000313" key="1">
    <source>
        <dbReference type="EMBL" id="KKL96439.1"/>
    </source>
</evidence>
<dbReference type="AlphaFoldDB" id="A0A0F9GC85"/>
<sequence>MIELDGTNPEVEFLYGKQTELEITEVTQFTIVPDVSIKFKKVVYNEKR</sequence>
<dbReference type="EMBL" id="LAZR01018432">
    <property type="protein sequence ID" value="KKL96439.1"/>
    <property type="molecule type" value="Genomic_DNA"/>
</dbReference>
<comment type="caution">
    <text evidence="1">The sequence shown here is derived from an EMBL/GenBank/DDBJ whole genome shotgun (WGS) entry which is preliminary data.</text>
</comment>
<accession>A0A0F9GC85</accession>